<dbReference type="SMART" id="SM00421">
    <property type="entry name" value="HTH_LUXR"/>
    <property type="match status" value="1"/>
</dbReference>
<dbReference type="InterPro" id="IPR016032">
    <property type="entry name" value="Sig_transdc_resp-reg_C-effctor"/>
</dbReference>
<evidence type="ECO:0000313" key="6">
    <source>
        <dbReference type="Proteomes" id="UP001265259"/>
    </source>
</evidence>
<sequence length="237" mass="26174">MTMGRSIEGLCKMIRSAETVEDLQKATEAVSRHYAVDHFVYHWVNNAGERFGAGTYTAEWVDHYVEQGYLRVDPVILGSLQRADPTNWRDLDWSSKSAKQFRADAIEHGVGNQGLSIPVRGPTGQLAVLTISHNCDDVVWNAFCEENTHDLLILAHEFNLKALEFETVANPAPSLSSEERDAIACLARGMDMTQAAEELGVSERAIRVRTEGARHKLGALNTTHAVARAISYGLIVV</sequence>
<dbReference type="InterPro" id="IPR005143">
    <property type="entry name" value="TF_LuxR_autoind-bd_dom"/>
</dbReference>
<dbReference type="Pfam" id="PF00196">
    <property type="entry name" value="GerE"/>
    <property type="match status" value="1"/>
</dbReference>
<keyword evidence="3" id="KW-0804">Transcription</keyword>
<dbReference type="RefSeq" id="WP_311689530.1">
    <property type="nucleotide sequence ID" value="NZ_JAVRHL010000001.1"/>
</dbReference>
<keyword evidence="2" id="KW-0238">DNA-binding</keyword>
<dbReference type="EMBL" id="JAVRHL010000001">
    <property type="protein sequence ID" value="MDT0681762.1"/>
    <property type="molecule type" value="Genomic_DNA"/>
</dbReference>
<dbReference type="InterPro" id="IPR036693">
    <property type="entry name" value="TF_LuxR_autoind-bd_dom_sf"/>
</dbReference>
<dbReference type="PROSITE" id="PS50043">
    <property type="entry name" value="HTH_LUXR_2"/>
    <property type="match status" value="1"/>
</dbReference>
<evidence type="ECO:0000256" key="3">
    <source>
        <dbReference type="ARBA" id="ARBA00023163"/>
    </source>
</evidence>
<dbReference type="Proteomes" id="UP001265259">
    <property type="component" value="Unassembled WGS sequence"/>
</dbReference>
<evidence type="ECO:0000256" key="2">
    <source>
        <dbReference type="ARBA" id="ARBA00023125"/>
    </source>
</evidence>
<dbReference type="Gene3D" id="3.30.450.80">
    <property type="entry name" value="Transcription factor LuxR-like, autoinducer-binding domain"/>
    <property type="match status" value="1"/>
</dbReference>
<organism evidence="5 6">
    <name type="scientific">Tropicimonas omnivorans</name>
    <dbReference type="NCBI Taxonomy" id="3075590"/>
    <lineage>
        <taxon>Bacteria</taxon>
        <taxon>Pseudomonadati</taxon>
        <taxon>Pseudomonadota</taxon>
        <taxon>Alphaproteobacteria</taxon>
        <taxon>Rhodobacterales</taxon>
        <taxon>Roseobacteraceae</taxon>
        <taxon>Tropicimonas</taxon>
    </lineage>
</organism>
<proteinExistence type="predicted"/>
<comment type="caution">
    <text evidence="5">The sequence shown here is derived from an EMBL/GenBank/DDBJ whole genome shotgun (WGS) entry which is preliminary data.</text>
</comment>
<dbReference type="SUPFAM" id="SSF75516">
    <property type="entry name" value="Pheromone-binding domain of LuxR-like quorum-sensing transcription factors"/>
    <property type="match status" value="1"/>
</dbReference>
<reference evidence="5 6" key="1">
    <citation type="submission" date="2023-09" db="EMBL/GenBank/DDBJ databases">
        <authorList>
            <person name="Rey-Velasco X."/>
        </authorList>
    </citation>
    <scope>NUCLEOTIDE SEQUENCE [LARGE SCALE GENOMIC DNA]</scope>
    <source>
        <strain evidence="5 6">F158</strain>
    </source>
</reference>
<accession>A0ABU3DF63</accession>
<dbReference type="SUPFAM" id="SSF46894">
    <property type="entry name" value="C-terminal effector domain of the bipartite response regulators"/>
    <property type="match status" value="1"/>
</dbReference>
<dbReference type="InterPro" id="IPR000792">
    <property type="entry name" value="Tscrpt_reg_LuxR_C"/>
</dbReference>
<name>A0ABU3DF63_9RHOB</name>
<keyword evidence="6" id="KW-1185">Reference proteome</keyword>
<dbReference type="Pfam" id="PF03472">
    <property type="entry name" value="Autoind_bind"/>
    <property type="match status" value="1"/>
</dbReference>
<evidence type="ECO:0000256" key="1">
    <source>
        <dbReference type="ARBA" id="ARBA00023015"/>
    </source>
</evidence>
<protein>
    <submittedName>
        <fullName evidence="5">LuxR family transcriptional regulator</fullName>
    </submittedName>
</protein>
<evidence type="ECO:0000313" key="5">
    <source>
        <dbReference type="EMBL" id="MDT0681762.1"/>
    </source>
</evidence>
<dbReference type="InterPro" id="IPR036388">
    <property type="entry name" value="WH-like_DNA-bd_sf"/>
</dbReference>
<evidence type="ECO:0000259" key="4">
    <source>
        <dbReference type="PROSITE" id="PS50043"/>
    </source>
</evidence>
<gene>
    <name evidence="5" type="ORF">RM543_03615</name>
</gene>
<keyword evidence="1" id="KW-0805">Transcription regulation</keyword>
<dbReference type="Gene3D" id="1.10.10.10">
    <property type="entry name" value="Winged helix-like DNA-binding domain superfamily/Winged helix DNA-binding domain"/>
    <property type="match status" value="1"/>
</dbReference>
<feature type="domain" description="HTH luxR-type" evidence="4">
    <location>
        <begin position="168"/>
        <end position="233"/>
    </location>
</feature>